<gene>
    <name evidence="2" type="ORF">TL16_g13050</name>
</gene>
<accession>A0A9W7EX35</accession>
<organism evidence="2 3">
    <name type="scientific">Triparma laevis f. inornata</name>
    <dbReference type="NCBI Taxonomy" id="1714386"/>
    <lineage>
        <taxon>Eukaryota</taxon>
        <taxon>Sar</taxon>
        <taxon>Stramenopiles</taxon>
        <taxon>Ochrophyta</taxon>
        <taxon>Bolidophyceae</taxon>
        <taxon>Parmales</taxon>
        <taxon>Triparmaceae</taxon>
        <taxon>Triparma</taxon>
    </lineage>
</organism>
<feature type="compositionally biased region" description="Acidic residues" evidence="1">
    <location>
        <begin position="26"/>
        <end position="36"/>
    </location>
</feature>
<dbReference type="InterPro" id="IPR032675">
    <property type="entry name" value="LRR_dom_sf"/>
</dbReference>
<name>A0A9W7EX35_9STRA</name>
<dbReference type="InterPro" id="IPR053139">
    <property type="entry name" value="Surface_bspA-like"/>
</dbReference>
<dbReference type="SUPFAM" id="SSF52058">
    <property type="entry name" value="L domain-like"/>
    <property type="match status" value="1"/>
</dbReference>
<evidence type="ECO:0000256" key="1">
    <source>
        <dbReference type="SAM" id="MobiDB-lite"/>
    </source>
</evidence>
<dbReference type="EMBL" id="BLQM01000582">
    <property type="protein sequence ID" value="GMH94983.1"/>
    <property type="molecule type" value="Genomic_DNA"/>
</dbReference>
<comment type="caution">
    <text evidence="2">The sequence shown here is derived from an EMBL/GenBank/DDBJ whole genome shotgun (WGS) entry which is preliminary data.</text>
</comment>
<feature type="compositionally biased region" description="Low complexity" evidence="1">
    <location>
        <begin position="277"/>
        <end position="286"/>
    </location>
</feature>
<reference evidence="3" key="1">
    <citation type="journal article" date="2023" name="Commun. Biol.">
        <title>Genome analysis of Parmales, the sister group of diatoms, reveals the evolutionary specialization of diatoms from phago-mixotrophs to photoautotrophs.</title>
        <authorList>
            <person name="Ban H."/>
            <person name="Sato S."/>
            <person name="Yoshikawa S."/>
            <person name="Yamada K."/>
            <person name="Nakamura Y."/>
            <person name="Ichinomiya M."/>
            <person name="Sato N."/>
            <person name="Blanc-Mathieu R."/>
            <person name="Endo H."/>
            <person name="Kuwata A."/>
            <person name="Ogata H."/>
        </authorList>
    </citation>
    <scope>NUCLEOTIDE SEQUENCE [LARGE SCALE GENOMIC DNA]</scope>
</reference>
<dbReference type="PANTHER" id="PTHR45661">
    <property type="entry name" value="SURFACE ANTIGEN"/>
    <property type="match status" value="1"/>
</dbReference>
<dbReference type="Proteomes" id="UP001162640">
    <property type="component" value="Unassembled WGS sequence"/>
</dbReference>
<sequence length="303" mass="33323">MSKSVASVSEDDHETLETSRKRGGDDEGEEDGDEIIEGAVEPNSTTLTTVETAPAATDQFMHTPEFRRHFVDFVPVDALMALRSVTKGWNDAADALIDEGVESSELMVHDGMDFSSDEAYAKWERRQLVTRDLIFLLNITKVGDCACKFTNLIVVDIPEGVHTIGEASFACCRKLTTVSFPTTLKSIGWHAFLECTSLDNVDLLHTNLEEIGAEAFFFCSELKTMTIPDSLQTLGLNVFRDCSKLVPENIDVSYNITTATRLTQRPKLSPTSACNNSSPPTLPLLRRPISSCTRMSSGDTSLN</sequence>
<feature type="region of interest" description="Disordered" evidence="1">
    <location>
        <begin position="1"/>
        <end position="45"/>
    </location>
</feature>
<proteinExistence type="predicted"/>
<feature type="region of interest" description="Disordered" evidence="1">
    <location>
        <begin position="267"/>
        <end position="286"/>
    </location>
</feature>
<evidence type="ECO:0000313" key="3">
    <source>
        <dbReference type="Proteomes" id="UP001162640"/>
    </source>
</evidence>
<dbReference type="Gene3D" id="3.80.10.10">
    <property type="entry name" value="Ribonuclease Inhibitor"/>
    <property type="match status" value="1"/>
</dbReference>
<dbReference type="PANTHER" id="PTHR45661:SF3">
    <property type="entry name" value="IG-LIKE DOMAIN-CONTAINING PROTEIN"/>
    <property type="match status" value="1"/>
</dbReference>
<feature type="compositionally biased region" description="Basic and acidic residues" evidence="1">
    <location>
        <begin position="15"/>
        <end position="25"/>
    </location>
</feature>
<evidence type="ECO:0000313" key="2">
    <source>
        <dbReference type="EMBL" id="GMH94983.1"/>
    </source>
</evidence>
<dbReference type="Pfam" id="PF13306">
    <property type="entry name" value="LRR_5"/>
    <property type="match status" value="1"/>
</dbReference>
<dbReference type="InterPro" id="IPR026906">
    <property type="entry name" value="LRR_5"/>
</dbReference>
<protein>
    <submittedName>
        <fullName evidence="2">Uncharacterized protein</fullName>
    </submittedName>
</protein>
<dbReference type="AlphaFoldDB" id="A0A9W7EX35"/>